<evidence type="ECO:0000313" key="2">
    <source>
        <dbReference type="EMBL" id="OZI29931.1"/>
    </source>
</evidence>
<evidence type="ECO:0000256" key="1">
    <source>
        <dbReference type="SAM" id="SignalP"/>
    </source>
</evidence>
<reference evidence="3" key="1">
    <citation type="submission" date="2017-05" db="EMBL/GenBank/DDBJ databases">
        <title>Complete and WGS of Bordetella genogroups.</title>
        <authorList>
            <person name="Spilker T."/>
            <person name="Lipuma J."/>
        </authorList>
    </citation>
    <scope>NUCLEOTIDE SEQUENCE [LARGE SCALE GENOMIC DNA]</scope>
    <source>
        <strain evidence="3">AU16122</strain>
    </source>
</reference>
<accession>A0A261RYH0</accession>
<dbReference type="PROSITE" id="PS51257">
    <property type="entry name" value="PROKAR_LIPOPROTEIN"/>
    <property type="match status" value="1"/>
</dbReference>
<dbReference type="RefSeq" id="WP_094854370.1">
    <property type="nucleotide sequence ID" value="NZ_NEVM01000005.1"/>
</dbReference>
<evidence type="ECO:0008006" key="4">
    <source>
        <dbReference type="Google" id="ProtNLM"/>
    </source>
</evidence>
<comment type="caution">
    <text evidence="2">The sequence shown here is derived from an EMBL/GenBank/DDBJ whole genome shotgun (WGS) entry which is preliminary data.</text>
</comment>
<organism evidence="2 3">
    <name type="scientific">Bordetella genomosp. 10</name>
    <dbReference type="NCBI Taxonomy" id="1416804"/>
    <lineage>
        <taxon>Bacteria</taxon>
        <taxon>Pseudomonadati</taxon>
        <taxon>Pseudomonadota</taxon>
        <taxon>Betaproteobacteria</taxon>
        <taxon>Burkholderiales</taxon>
        <taxon>Alcaligenaceae</taxon>
        <taxon>Bordetella</taxon>
    </lineage>
</organism>
<feature type="signal peptide" evidence="1">
    <location>
        <begin position="1"/>
        <end position="16"/>
    </location>
</feature>
<sequence>MSFRFALFAVALAALAGCTTTMSPVMETGEPDQYTITNRSTVQSTSWVDLKSAALLRASDYCQSVGRKMTKPVITSNHATGLGPREAYVTFNCTPFPQPSDKDADNQGK</sequence>
<dbReference type="EMBL" id="NEVM01000005">
    <property type="protein sequence ID" value="OZI29931.1"/>
    <property type="molecule type" value="Genomic_DNA"/>
</dbReference>
<gene>
    <name evidence="2" type="ORF">CAL29_17725</name>
</gene>
<proteinExistence type="predicted"/>
<evidence type="ECO:0000313" key="3">
    <source>
        <dbReference type="Proteomes" id="UP000216020"/>
    </source>
</evidence>
<dbReference type="OrthoDB" id="8637866at2"/>
<keyword evidence="1" id="KW-0732">Signal</keyword>
<dbReference type="Proteomes" id="UP000216020">
    <property type="component" value="Unassembled WGS sequence"/>
</dbReference>
<feature type="chain" id="PRO_5012469885" description="Lipoprotein" evidence="1">
    <location>
        <begin position="17"/>
        <end position="109"/>
    </location>
</feature>
<protein>
    <recommendedName>
        <fullName evidence="4">Lipoprotein</fullName>
    </recommendedName>
</protein>
<name>A0A261RYH0_9BORD</name>
<dbReference type="AlphaFoldDB" id="A0A261RYH0"/>
<keyword evidence="3" id="KW-1185">Reference proteome</keyword>